<evidence type="ECO:0000313" key="6">
    <source>
        <dbReference type="Proteomes" id="UP000256601"/>
    </source>
</evidence>
<gene>
    <name evidence="5" type="ORF">B0I71DRAFT_156813</name>
</gene>
<dbReference type="VEuPathDB" id="FungiDB:YALI0_D16247g"/>
<dbReference type="InterPro" id="IPR001155">
    <property type="entry name" value="OxRdtase_FMN_N"/>
</dbReference>
<dbReference type="InterPro" id="IPR045247">
    <property type="entry name" value="Oye-like"/>
</dbReference>
<dbReference type="Pfam" id="PF00724">
    <property type="entry name" value="Oxidored_FMN"/>
    <property type="match status" value="1"/>
</dbReference>
<dbReference type="Proteomes" id="UP000256601">
    <property type="component" value="Unassembled WGS sequence"/>
</dbReference>
<dbReference type="PANTHER" id="PTHR22893">
    <property type="entry name" value="NADH OXIDOREDUCTASE-RELATED"/>
    <property type="match status" value="1"/>
</dbReference>
<comment type="similarity">
    <text evidence="2">Belongs to the NADH:flavin oxidoreductase/NADH oxidase family.</text>
</comment>
<proteinExistence type="inferred from homology"/>
<protein>
    <recommendedName>
        <fullName evidence="4">NADH:flavin oxidoreductase/NADH oxidase N-terminal domain-containing protein</fullName>
    </recommendedName>
</protein>
<evidence type="ECO:0000259" key="4">
    <source>
        <dbReference type="Pfam" id="PF00724"/>
    </source>
</evidence>
<organism evidence="5 6">
    <name type="scientific">Yarrowia lipolytica</name>
    <name type="common">Candida lipolytica</name>
    <dbReference type="NCBI Taxonomy" id="4952"/>
    <lineage>
        <taxon>Eukaryota</taxon>
        <taxon>Fungi</taxon>
        <taxon>Dikarya</taxon>
        <taxon>Ascomycota</taxon>
        <taxon>Saccharomycotina</taxon>
        <taxon>Dipodascomycetes</taxon>
        <taxon>Dipodascales</taxon>
        <taxon>Dipodascales incertae sedis</taxon>
        <taxon>Yarrowia</taxon>
    </lineage>
</organism>
<sequence>MTNLFIPIKIGALQLQNRIEEYYSQRSAAPGTLLITEATYISPGSAGAPLPGDGIVPKVGWKRVFDKVDANDSKIFLQLWDIGRVAWAAKLKELGDYVPLGPSAVPQEGDEQAVGHLRALTPDEIKEKIQLYAQAAKNAIEAGADGGEIHGATGYLPDSFLRSKSNLRTDGYGGSVENRSRFILELVDAVSAAVGPERTALRLSPWSTFQDIFVDRSETPEQFTHLIGELQKRADNGKELAYLHLVEARGDFRDNTFPEWQDNEQFRDIWKGNLIRAGGYTRETAIKDADKANNTLISFGRHFLANPDLVEKFKNDYPLNKYDRNTFYVPGAKGYIDYPTDAV</sequence>
<dbReference type="GO" id="GO:0003959">
    <property type="term" value="F:NADPH dehydrogenase activity"/>
    <property type="evidence" value="ECO:0007669"/>
    <property type="project" value="TreeGrafter"/>
</dbReference>
<dbReference type="Gene3D" id="3.20.20.70">
    <property type="entry name" value="Aldolase class I"/>
    <property type="match status" value="1"/>
</dbReference>
<dbReference type="InterPro" id="IPR013785">
    <property type="entry name" value="Aldolase_TIM"/>
</dbReference>
<dbReference type="CDD" id="cd02933">
    <property type="entry name" value="OYE_like_FMN"/>
    <property type="match status" value="1"/>
</dbReference>
<feature type="domain" description="NADH:flavin oxidoreductase/NADH oxidase N-terminal" evidence="4">
    <location>
        <begin position="21"/>
        <end position="320"/>
    </location>
</feature>
<keyword evidence="3" id="KW-0285">Flavoprotein</keyword>
<dbReference type="PANTHER" id="PTHR22893:SF91">
    <property type="entry name" value="NADPH DEHYDROGENASE 2-RELATED"/>
    <property type="match status" value="1"/>
</dbReference>
<name>A0A371CDY3_YARLL</name>
<reference evidence="5 6" key="1">
    <citation type="submission" date="2018-07" db="EMBL/GenBank/DDBJ databases">
        <title>Draft Genome Assemblies for Five Robust Yarrowia lipolytica Strains Exhibiting High Lipid Production and Pentose Sugar Utilization and Sugar Alcohol Secretion from Undetoxified Lignocellulosic Biomass Hydrolysates.</title>
        <authorList>
            <consortium name="DOE Joint Genome Institute"/>
            <person name="Walker C."/>
            <person name="Ryu S."/>
            <person name="Na H."/>
            <person name="Zane M."/>
            <person name="LaButti K."/>
            <person name="Lipzen A."/>
            <person name="Haridas S."/>
            <person name="Barry K."/>
            <person name="Grigoriev I.V."/>
            <person name="Quarterman J."/>
            <person name="Slininger P."/>
            <person name="Dien B."/>
            <person name="Trinh C.T."/>
        </authorList>
    </citation>
    <scope>NUCLEOTIDE SEQUENCE [LARGE SCALE GENOMIC DNA]</scope>
    <source>
        <strain evidence="5 6">YB392</strain>
    </source>
</reference>
<comment type="cofactor">
    <cofactor evidence="1">
        <name>FMN</name>
        <dbReference type="ChEBI" id="CHEBI:58210"/>
    </cofactor>
</comment>
<evidence type="ECO:0000313" key="5">
    <source>
        <dbReference type="EMBL" id="RDW28493.1"/>
    </source>
</evidence>
<keyword evidence="3" id="KW-0288">FMN</keyword>
<evidence type="ECO:0000256" key="2">
    <source>
        <dbReference type="ARBA" id="ARBA00005979"/>
    </source>
</evidence>
<dbReference type="SUPFAM" id="SSF51395">
    <property type="entry name" value="FMN-linked oxidoreductases"/>
    <property type="match status" value="1"/>
</dbReference>
<dbReference type="VEuPathDB" id="FungiDB:YALI1_B12714g"/>
<dbReference type="GO" id="GO:0010181">
    <property type="term" value="F:FMN binding"/>
    <property type="evidence" value="ECO:0007669"/>
    <property type="project" value="InterPro"/>
</dbReference>
<dbReference type="AlphaFoldDB" id="A0A371CDY3"/>
<evidence type="ECO:0000256" key="1">
    <source>
        <dbReference type="ARBA" id="ARBA00001917"/>
    </source>
</evidence>
<evidence type="ECO:0000256" key="3">
    <source>
        <dbReference type="ARBA" id="ARBA00022643"/>
    </source>
</evidence>
<accession>A0A371CDY3</accession>
<dbReference type="EMBL" id="KZ858952">
    <property type="protein sequence ID" value="RDW28493.1"/>
    <property type="molecule type" value="Genomic_DNA"/>
</dbReference>